<evidence type="ECO:0000313" key="10">
    <source>
        <dbReference type="EMBL" id="GAA5507032.1"/>
    </source>
</evidence>
<dbReference type="EMBL" id="BAABRO010000004">
    <property type="protein sequence ID" value="GAA5507032.1"/>
    <property type="molecule type" value="Genomic_DNA"/>
</dbReference>
<evidence type="ECO:0000256" key="7">
    <source>
        <dbReference type="ARBA" id="ARBA00033354"/>
    </source>
</evidence>
<dbReference type="NCBIfam" id="NF004637">
    <property type="entry name" value="PRK05986.1"/>
    <property type="match status" value="1"/>
</dbReference>
<name>A0ABP9VPD5_9BACT</name>
<evidence type="ECO:0000256" key="4">
    <source>
        <dbReference type="ARBA" id="ARBA00024929"/>
    </source>
</evidence>
<evidence type="ECO:0000256" key="1">
    <source>
        <dbReference type="ARBA" id="ARBA00005121"/>
    </source>
</evidence>
<organism evidence="10 11">
    <name type="scientific">Novipirellula caenicola</name>
    <dbReference type="NCBI Taxonomy" id="1536901"/>
    <lineage>
        <taxon>Bacteria</taxon>
        <taxon>Pseudomonadati</taxon>
        <taxon>Planctomycetota</taxon>
        <taxon>Planctomycetia</taxon>
        <taxon>Pirellulales</taxon>
        <taxon>Pirellulaceae</taxon>
        <taxon>Novipirellula</taxon>
    </lineage>
</organism>
<evidence type="ECO:0000313" key="11">
    <source>
        <dbReference type="Proteomes" id="UP001416858"/>
    </source>
</evidence>
<evidence type="ECO:0000256" key="5">
    <source>
        <dbReference type="ARBA" id="ARBA00031529"/>
    </source>
</evidence>
<dbReference type="Pfam" id="PF02572">
    <property type="entry name" value="CobA_CobO_BtuR"/>
    <property type="match status" value="1"/>
</dbReference>
<dbReference type="Gene3D" id="3.40.50.300">
    <property type="entry name" value="P-loop containing nucleotide triphosphate hydrolases"/>
    <property type="match status" value="1"/>
</dbReference>
<comment type="caution">
    <text evidence="10">The sequence shown here is derived from an EMBL/GenBank/DDBJ whole genome shotgun (WGS) entry which is preliminary data.</text>
</comment>
<comment type="function">
    <text evidence="4">Required for both de novo synthesis of the corrin ring for the assimilation of exogenous corrinoids. Participates in the adenosylation of a variety of incomplete and complete corrinoids.</text>
</comment>
<dbReference type="SUPFAM" id="SSF52540">
    <property type="entry name" value="P-loop containing nucleoside triphosphate hydrolases"/>
    <property type="match status" value="1"/>
</dbReference>
<dbReference type="EC" id="2.5.1.17" evidence="3"/>
<dbReference type="InterPro" id="IPR003724">
    <property type="entry name" value="CblAdoTrfase_CobA"/>
</dbReference>
<evidence type="ECO:0000256" key="9">
    <source>
        <dbReference type="ARBA" id="ARBA00048692"/>
    </source>
</evidence>
<proteinExistence type="inferred from homology"/>
<dbReference type="PANTHER" id="PTHR46638:SF1">
    <property type="entry name" value="CORRINOID ADENOSYLTRANSFERASE"/>
    <property type="match status" value="1"/>
</dbReference>
<comment type="catalytic activity">
    <reaction evidence="9">
        <text>2 cob(II)alamin + reduced [electron-transfer flavoprotein] + 2 ATP = 2 adenosylcob(III)alamin + 2 triphosphate + oxidized [electron-transfer flavoprotein] + 3 H(+)</text>
        <dbReference type="Rhea" id="RHEA:28671"/>
        <dbReference type="Rhea" id="RHEA-COMP:10685"/>
        <dbReference type="Rhea" id="RHEA-COMP:10686"/>
        <dbReference type="ChEBI" id="CHEBI:15378"/>
        <dbReference type="ChEBI" id="CHEBI:16304"/>
        <dbReference type="ChEBI" id="CHEBI:18036"/>
        <dbReference type="ChEBI" id="CHEBI:18408"/>
        <dbReference type="ChEBI" id="CHEBI:30616"/>
        <dbReference type="ChEBI" id="CHEBI:57692"/>
        <dbReference type="ChEBI" id="CHEBI:58307"/>
        <dbReference type="EC" id="2.5.1.17"/>
    </reaction>
</comment>
<protein>
    <recommendedName>
        <fullName evidence="3">corrinoid adenosyltransferase</fullName>
        <ecNumber evidence="3">2.5.1.17</ecNumber>
    </recommendedName>
    <alternativeName>
        <fullName evidence="5">Cob(II)alamin adenosyltransferase</fullName>
    </alternativeName>
    <alternativeName>
        <fullName evidence="7">Cob(II)yrinic acid a,c-diamide adenosyltransferase</fullName>
    </alternativeName>
    <alternativeName>
        <fullName evidence="6">Cobinamide/cobalamin adenosyltransferase</fullName>
    </alternativeName>
</protein>
<evidence type="ECO:0000256" key="2">
    <source>
        <dbReference type="ARBA" id="ARBA00007487"/>
    </source>
</evidence>
<dbReference type="Proteomes" id="UP001416858">
    <property type="component" value="Unassembled WGS sequence"/>
</dbReference>
<dbReference type="PIRSF" id="PIRSF015617">
    <property type="entry name" value="Adensltrnsf_CobA"/>
    <property type="match status" value="1"/>
</dbReference>
<evidence type="ECO:0000256" key="6">
    <source>
        <dbReference type="ARBA" id="ARBA00033334"/>
    </source>
</evidence>
<sequence length="209" mass="23201">MNPANDGHQERDVNQEHKAKMVRINEAADRKLAKATIEKGLIIVHTGAGKGKSTAAFGMAIRALGQGMKVGIVQFIKGAIPTGEAAFFAKLDLPVEMHTLGEGFTWKTQDRERDIATAEKGWQKAVELMRDPSFDMVILDELNIATKYDYVAITRVIDELKQKRQMLHVVLTGRNASPELIEIADLVSEMKVIKHPYGHGVKPQRGVEF</sequence>
<dbReference type="NCBIfam" id="TIGR00708">
    <property type="entry name" value="cobA"/>
    <property type="match status" value="1"/>
</dbReference>
<comment type="catalytic activity">
    <reaction evidence="8">
        <text>2 cob(II)yrinate a,c diamide + reduced [electron-transfer flavoprotein] + 2 ATP = 2 adenosylcob(III)yrinate a,c-diamide + 2 triphosphate + oxidized [electron-transfer flavoprotein] + 3 H(+)</text>
        <dbReference type="Rhea" id="RHEA:11528"/>
        <dbReference type="Rhea" id="RHEA-COMP:10685"/>
        <dbReference type="Rhea" id="RHEA-COMP:10686"/>
        <dbReference type="ChEBI" id="CHEBI:15378"/>
        <dbReference type="ChEBI" id="CHEBI:18036"/>
        <dbReference type="ChEBI" id="CHEBI:30616"/>
        <dbReference type="ChEBI" id="CHEBI:57692"/>
        <dbReference type="ChEBI" id="CHEBI:58307"/>
        <dbReference type="ChEBI" id="CHEBI:58503"/>
        <dbReference type="ChEBI" id="CHEBI:58537"/>
        <dbReference type="EC" id="2.5.1.17"/>
    </reaction>
</comment>
<accession>A0ABP9VPD5</accession>
<evidence type="ECO:0000256" key="3">
    <source>
        <dbReference type="ARBA" id="ARBA00012454"/>
    </source>
</evidence>
<dbReference type="RefSeq" id="WP_345683918.1">
    <property type="nucleotide sequence ID" value="NZ_BAABRO010000004.1"/>
</dbReference>
<dbReference type="InterPro" id="IPR027417">
    <property type="entry name" value="P-loop_NTPase"/>
</dbReference>
<comment type="pathway">
    <text evidence="1">Cofactor biosynthesis; adenosylcobalamin biosynthesis; adenosylcobalamin from cob(II)yrinate a,c-diamide: step 2/7.</text>
</comment>
<keyword evidence="11" id="KW-1185">Reference proteome</keyword>
<dbReference type="CDD" id="cd00561">
    <property type="entry name" value="CobA_ACA"/>
    <property type="match status" value="1"/>
</dbReference>
<comment type="similarity">
    <text evidence="2">Belongs to the Cob(I)alamin adenosyltransferase family.</text>
</comment>
<dbReference type="PANTHER" id="PTHR46638">
    <property type="entry name" value="CORRINOID ADENOSYLTRANSFERASE"/>
    <property type="match status" value="1"/>
</dbReference>
<reference evidence="10 11" key="1">
    <citation type="submission" date="2024-02" db="EMBL/GenBank/DDBJ databases">
        <title>Rhodopirellula caenicola NBRC 110016.</title>
        <authorList>
            <person name="Ichikawa N."/>
            <person name="Katano-Makiyama Y."/>
            <person name="Hidaka K."/>
        </authorList>
    </citation>
    <scope>NUCLEOTIDE SEQUENCE [LARGE SCALE GENOMIC DNA]</scope>
    <source>
        <strain evidence="10 11">NBRC 110016</strain>
    </source>
</reference>
<evidence type="ECO:0000256" key="8">
    <source>
        <dbReference type="ARBA" id="ARBA00048555"/>
    </source>
</evidence>
<gene>
    <name evidence="10" type="primary">cobO</name>
    <name evidence="10" type="ORF">Rcae01_02486</name>
</gene>